<evidence type="ECO:0000256" key="1">
    <source>
        <dbReference type="SAM" id="Phobius"/>
    </source>
</evidence>
<dbReference type="PANTHER" id="PTHR12242">
    <property type="entry name" value="OS02G0130600 PROTEIN-RELATED"/>
    <property type="match status" value="1"/>
</dbReference>
<dbReference type="GO" id="GO:0016020">
    <property type="term" value="C:membrane"/>
    <property type="evidence" value="ECO:0007669"/>
    <property type="project" value="TreeGrafter"/>
</dbReference>
<evidence type="ECO:0000313" key="3">
    <source>
        <dbReference type="Proteomes" id="UP000290289"/>
    </source>
</evidence>
<evidence type="ECO:0000313" key="2">
    <source>
        <dbReference type="EMBL" id="RXH77650.1"/>
    </source>
</evidence>
<feature type="transmembrane region" description="Helical" evidence="1">
    <location>
        <begin position="122"/>
        <end position="145"/>
    </location>
</feature>
<feature type="transmembrane region" description="Helical" evidence="1">
    <location>
        <begin position="93"/>
        <end position="116"/>
    </location>
</feature>
<sequence>MSLTTGVPKGSSWQPNMTADTTTPSYWLNWRVLLCTVWISIALTLSVFVVCKYEARRGISNRGSSGETQQQTPAGALFEDETWRPCLKGIHPAWLLAFRVFAFFVLLILLIVTAFVDGGSIFLFYTQWTFTLITIYFGLGSLLSIRGCYRYHKKTAGDRVDSFEVDTEQGSTRATPSHVVSCSTSTTEKSSAPHVEQPQPRQPAGFSGYVFQIIFQMNAGAVLLTDFVFWFILVPFLAIKDYNLNFFIINMHSINAVFLLGDTALNSLVSCPSQLKFPIHCRVRVSTLSLVPNWVFLPVDSLLRSFPVALPCLCQVLVNSSSLWFPILQTIFVISLHHKLLLVVTIFASQKQVAVSISRLVIAICSGVVLVRRSTAHPMLQHFCSDNEAQTPSVFDVVA</sequence>
<keyword evidence="1" id="KW-1133">Transmembrane helix</keyword>
<dbReference type="EMBL" id="RDQH01000340">
    <property type="protein sequence ID" value="RXH77650.1"/>
    <property type="molecule type" value="Genomic_DNA"/>
</dbReference>
<feature type="transmembrane region" description="Helical" evidence="1">
    <location>
        <begin position="219"/>
        <end position="238"/>
    </location>
</feature>
<gene>
    <name evidence="2" type="ORF">DVH24_039621</name>
</gene>
<name>A0A498I391_MALDO</name>
<keyword evidence="1" id="KW-0472">Membrane</keyword>
<comment type="caution">
    <text evidence="2">The sequence shown here is derived from an EMBL/GenBank/DDBJ whole genome shotgun (WGS) entry which is preliminary data.</text>
</comment>
<keyword evidence="3" id="KW-1185">Reference proteome</keyword>
<accession>A0A498I391</accession>
<proteinExistence type="predicted"/>
<dbReference type="AlphaFoldDB" id="A0A498I391"/>
<protein>
    <submittedName>
        <fullName evidence="2">Uncharacterized protein</fullName>
    </submittedName>
</protein>
<organism evidence="2 3">
    <name type="scientific">Malus domestica</name>
    <name type="common">Apple</name>
    <name type="synonym">Pyrus malus</name>
    <dbReference type="NCBI Taxonomy" id="3750"/>
    <lineage>
        <taxon>Eukaryota</taxon>
        <taxon>Viridiplantae</taxon>
        <taxon>Streptophyta</taxon>
        <taxon>Embryophyta</taxon>
        <taxon>Tracheophyta</taxon>
        <taxon>Spermatophyta</taxon>
        <taxon>Magnoliopsida</taxon>
        <taxon>eudicotyledons</taxon>
        <taxon>Gunneridae</taxon>
        <taxon>Pentapetalae</taxon>
        <taxon>rosids</taxon>
        <taxon>fabids</taxon>
        <taxon>Rosales</taxon>
        <taxon>Rosaceae</taxon>
        <taxon>Amygdaloideae</taxon>
        <taxon>Maleae</taxon>
        <taxon>Malus</taxon>
    </lineage>
</organism>
<reference evidence="2 3" key="1">
    <citation type="submission" date="2018-10" db="EMBL/GenBank/DDBJ databases">
        <title>A high-quality apple genome assembly.</title>
        <authorList>
            <person name="Hu J."/>
        </authorList>
    </citation>
    <scope>NUCLEOTIDE SEQUENCE [LARGE SCALE GENOMIC DNA]</scope>
    <source>
        <strain evidence="3">cv. HFTH1</strain>
        <tissue evidence="2">Young leaf</tissue>
    </source>
</reference>
<dbReference type="Proteomes" id="UP000290289">
    <property type="component" value="Chromosome 14"/>
</dbReference>
<feature type="transmembrane region" description="Helical" evidence="1">
    <location>
        <begin position="30"/>
        <end position="51"/>
    </location>
</feature>
<dbReference type="PANTHER" id="PTHR12242:SF22">
    <property type="entry name" value="OS02G0130600 PROTEIN"/>
    <property type="match status" value="1"/>
</dbReference>
<keyword evidence="1" id="KW-0812">Transmembrane</keyword>